<dbReference type="OrthoDB" id="288703at2759"/>
<gene>
    <name evidence="3" type="ORF">BDZ90DRAFT_234429</name>
</gene>
<feature type="compositionally biased region" description="Basic residues" evidence="1">
    <location>
        <begin position="9"/>
        <end position="18"/>
    </location>
</feature>
<dbReference type="InterPro" id="IPR057990">
    <property type="entry name" value="TPR_SYO1"/>
</dbReference>
<feature type="compositionally biased region" description="Low complexity" evidence="1">
    <location>
        <begin position="31"/>
        <end position="52"/>
    </location>
</feature>
<reference evidence="3 4" key="1">
    <citation type="journal article" date="2018" name="Mol. Biol. Evol.">
        <title>Broad Genomic Sampling Reveals a Smut Pathogenic Ancestry of the Fungal Clade Ustilaginomycotina.</title>
        <authorList>
            <person name="Kijpornyongpan T."/>
            <person name="Mondo S.J."/>
            <person name="Barry K."/>
            <person name="Sandor L."/>
            <person name="Lee J."/>
            <person name="Lipzen A."/>
            <person name="Pangilinan J."/>
            <person name="LaButti K."/>
            <person name="Hainaut M."/>
            <person name="Henrissat B."/>
            <person name="Grigoriev I.V."/>
            <person name="Spatafora J.W."/>
            <person name="Aime M.C."/>
        </authorList>
    </citation>
    <scope>NUCLEOTIDE SEQUENCE [LARGE SCALE GENOMIC DNA]</scope>
    <source>
        <strain evidence="3 4">MCA 5214</strain>
    </source>
</reference>
<dbReference type="EMBL" id="KZ819677">
    <property type="protein sequence ID" value="PWN25229.1"/>
    <property type="molecule type" value="Genomic_DNA"/>
</dbReference>
<dbReference type="InterPro" id="IPR011989">
    <property type="entry name" value="ARM-like"/>
</dbReference>
<organism evidence="3 4">
    <name type="scientific">Jaminaea rosea</name>
    <dbReference type="NCBI Taxonomy" id="1569628"/>
    <lineage>
        <taxon>Eukaryota</taxon>
        <taxon>Fungi</taxon>
        <taxon>Dikarya</taxon>
        <taxon>Basidiomycota</taxon>
        <taxon>Ustilaginomycotina</taxon>
        <taxon>Exobasidiomycetes</taxon>
        <taxon>Microstromatales</taxon>
        <taxon>Microstromatales incertae sedis</taxon>
        <taxon>Jaminaea</taxon>
    </lineage>
</organism>
<feature type="region of interest" description="Disordered" evidence="1">
    <location>
        <begin position="162"/>
        <end position="212"/>
    </location>
</feature>
<dbReference type="PANTHER" id="PTHR13347">
    <property type="entry name" value="HEAT REPEAT-CONTAINING PROTEIN 3"/>
    <property type="match status" value="1"/>
</dbReference>
<feature type="compositionally biased region" description="Low complexity" evidence="1">
    <location>
        <begin position="196"/>
        <end position="212"/>
    </location>
</feature>
<accession>A0A316UJ39</accession>
<dbReference type="RefSeq" id="XP_025359841.1">
    <property type="nucleotide sequence ID" value="XM_025507017.1"/>
</dbReference>
<dbReference type="PANTHER" id="PTHR13347:SF1">
    <property type="entry name" value="HEAT REPEAT-CONTAINING PROTEIN 3"/>
    <property type="match status" value="1"/>
</dbReference>
<evidence type="ECO:0000313" key="4">
    <source>
        <dbReference type="Proteomes" id="UP000245884"/>
    </source>
</evidence>
<dbReference type="InterPro" id="IPR000225">
    <property type="entry name" value="Armadillo"/>
</dbReference>
<sequence length="905" mass="96658">MPKFNPRQQQKKLRRHNPIARAAPAIELPPSSSSSSGAKSNGSSDALPILANLPLPSSSSSPASIQEDEKVLRALQGLNPLLLAKPSRNILLEPKHKLISRLVHLVDHARLEVRKEAAGCLRNLCVEAKWAVREQIWQHQGGARALAQAEYAARELGLLPKSQEHADTASAAPVTSAPAKKPEEMNRKERRHAAKAAKAAGTTAASDDADAAPVKATPASAAAEMAAHELLLLHLSLLENHLTIIWCLLEGVSSPVWLTTLNRSILSTLLCPCISTAAQAFSQPYSTNKITQKEEIEVRTAQVEVASTAANLLATWLEDNAAGAATLAGLPLDLVEQVEAFEQAGNTAEPGSKGRKRLEMIFDKFAKLDAEAQRRAKDGVDALTASFEAMIAGEDNANTNKLNYSKPTLGLLALASCCNLVESLPIALRAWVPSSSGSLAQWQLSTAAPKLLNFVTTTSADEGLWKSLETASTQPREKVELAEAAGMEVDDHHDDHADEQPKSTRALARLDDLTLAVELLGEICAEAGVQPGDDGALLPPEMAAAQAKNGEGNGMDEDDIDETQDDDLDSEEEEEMLALADADRESDDGGDAQGDVSMEASNKKKKVGRGDAGDSTWSASPYAQLVSKHHLPTALLKLLVAPTFSNAHVAELSQPFLQATHGALAALLSGLSAHAKPPPSQPVEEGSKEARRVAQYQRWVSSEASSLSETWQGLKESAQAADQSLDNLVAIWTGLSSLLVMHEGMEALAFDIQAADLQTFFGASLDRALAVKGDEVAASVSSLIISSFGNVARVPQASCPLIERNRFACELWLKLLASANDVPPPALLSALNAFIDTYADETSQWDQEVFVAGGVLGGVKACVPGVRERIRSSVDKRKEAALRERLDEAMTNLMAFIEYRESLAA</sequence>
<feature type="domain" description="SYO1-like TPR repeats" evidence="2">
    <location>
        <begin position="825"/>
        <end position="903"/>
    </location>
</feature>
<evidence type="ECO:0000259" key="2">
    <source>
        <dbReference type="Pfam" id="PF25567"/>
    </source>
</evidence>
<protein>
    <recommendedName>
        <fullName evidence="2">SYO1-like TPR repeats domain-containing protein</fullName>
    </recommendedName>
</protein>
<feature type="region of interest" description="Disordered" evidence="1">
    <location>
        <begin position="1"/>
        <end position="52"/>
    </location>
</feature>
<dbReference type="STRING" id="1569628.A0A316UJ39"/>
<dbReference type="AlphaFoldDB" id="A0A316UJ39"/>
<keyword evidence="4" id="KW-1185">Reference proteome</keyword>
<name>A0A316UJ39_9BASI</name>
<dbReference type="Pfam" id="PF00514">
    <property type="entry name" value="Arm"/>
    <property type="match status" value="1"/>
</dbReference>
<dbReference type="GeneID" id="37028840"/>
<feature type="compositionally biased region" description="Low complexity" evidence="1">
    <location>
        <begin position="168"/>
        <end position="179"/>
    </location>
</feature>
<dbReference type="GO" id="GO:0051082">
    <property type="term" value="F:unfolded protein binding"/>
    <property type="evidence" value="ECO:0007669"/>
    <property type="project" value="TreeGrafter"/>
</dbReference>
<evidence type="ECO:0000313" key="3">
    <source>
        <dbReference type="EMBL" id="PWN25229.1"/>
    </source>
</evidence>
<dbReference type="InterPro" id="IPR052616">
    <property type="entry name" value="SYO1-like"/>
</dbReference>
<evidence type="ECO:0000256" key="1">
    <source>
        <dbReference type="SAM" id="MobiDB-lite"/>
    </source>
</evidence>
<proteinExistence type="predicted"/>
<dbReference type="Gene3D" id="1.25.10.10">
    <property type="entry name" value="Leucine-rich Repeat Variant"/>
    <property type="match status" value="1"/>
</dbReference>
<feature type="compositionally biased region" description="Acidic residues" evidence="1">
    <location>
        <begin position="554"/>
        <end position="576"/>
    </location>
</feature>
<dbReference type="Proteomes" id="UP000245884">
    <property type="component" value="Unassembled WGS sequence"/>
</dbReference>
<dbReference type="GO" id="GO:0042273">
    <property type="term" value="P:ribosomal large subunit biogenesis"/>
    <property type="evidence" value="ECO:0007669"/>
    <property type="project" value="TreeGrafter"/>
</dbReference>
<dbReference type="GO" id="GO:0006606">
    <property type="term" value="P:protein import into nucleus"/>
    <property type="evidence" value="ECO:0007669"/>
    <property type="project" value="TreeGrafter"/>
</dbReference>
<dbReference type="Pfam" id="PF25567">
    <property type="entry name" value="TPR_SYO1"/>
    <property type="match status" value="1"/>
</dbReference>
<feature type="region of interest" description="Disordered" evidence="1">
    <location>
        <begin position="547"/>
        <end position="615"/>
    </location>
</feature>